<reference evidence="9 10" key="1">
    <citation type="journal article" date="2023" name="Limnol Oceanogr Lett">
        <title>Environmental adaptations by the intertidal Antarctic cyanobacterium Halotia branconii CENA392 as revealed using long-read genome sequencing.</title>
        <authorList>
            <person name="Dextro R.B."/>
            <person name="Delbaje E."/>
            <person name="Freitas P.N.N."/>
            <person name="Geraldes V."/>
            <person name="Pinto E."/>
            <person name="Long P.F."/>
            <person name="Fiore M.F."/>
        </authorList>
    </citation>
    <scope>NUCLEOTIDE SEQUENCE [LARGE SCALE GENOMIC DNA]</scope>
    <source>
        <strain evidence="9 10">CENA392</strain>
    </source>
</reference>
<dbReference type="GO" id="GO:0005886">
    <property type="term" value="C:plasma membrane"/>
    <property type="evidence" value="ECO:0007669"/>
    <property type="project" value="TreeGrafter"/>
</dbReference>
<keyword evidence="3 7" id="KW-0812">Transmembrane</keyword>
<dbReference type="Pfam" id="PF01794">
    <property type="entry name" value="Ferric_reduct"/>
    <property type="match status" value="1"/>
</dbReference>
<evidence type="ECO:0000256" key="5">
    <source>
        <dbReference type="ARBA" id="ARBA00023004"/>
    </source>
</evidence>
<keyword evidence="4 7" id="KW-1133">Transmembrane helix</keyword>
<protein>
    <submittedName>
        <fullName evidence="9">Ferric reductase-like transmembrane domain-containing protein</fullName>
    </submittedName>
</protein>
<dbReference type="PANTHER" id="PTHR36964:SF1">
    <property type="entry name" value="PROTEIN-METHIONINE-SULFOXIDE REDUCTASE HEME-BINDING SUBUNIT MSRQ"/>
    <property type="match status" value="1"/>
</dbReference>
<dbReference type="GO" id="GO:0020037">
    <property type="term" value="F:heme binding"/>
    <property type="evidence" value="ECO:0007669"/>
    <property type="project" value="TreeGrafter"/>
</dbReference>
<keyword evidence="10" id="KW-1185">Reference proteome</keyword>
<dbReference type="EMBL" id="CP124543">
    <property type="protein sequence ID" value="WGV25617.1"/>
    <property type="molecule type" value="Genomic_DNA"/>
</dbReference>
<feature type="transmembrane region" description="Helical" evidence="7">
    <location>
        <begin position="48"/>
        <end position="67"/>
    </location>
</feature>
<feature type="transmembrane region" description="Helical" evidence="7">
    <location>
        <begin position="79"/>
        <end position="102"/>
    </location>
</feature>
<feature type="domain" description="Ferric oxidoreductase" evidence="8">
    <location>
        <begin position="10"/>
        <end position="125"/>
    </location>
</feature>
<dbReference type="KEGG" id="hbq:QI031_28480"/>
<evidence type="ECO:0000259" key="8">
    <source>
        <dbReference type="Pfam" id="PF01794"/>
    </source>
</evidence>
<evidence type="ECO:0000256" key="7">
    <source>
        <dbReference type="SAM" id="Phobius"/>
    </source>
</evidence>
<keyword evidence="5" id="KW-0408">Iron</keyword>
<keyword evidence="2" id="KW-0813">Transport</keyword>
<organism evidence="9 10">
    <name type="scientific">Halotia branconii CENA392</name>
    <dbReference type="NCBI Taxonomy" id="1539056"/>
    <lineage>
        <taxon>Bacteria</taxon>
        <taxon>Bacillati</taxon>
        <taxon>Cyanobacteriota</taxon>
        <taxon>Cyanophyceae</taxon>
        <taxon>Nostocales</taxon>
        <taxon>Nodulariaceae</taxon>
        <taxon>Halotia</taxon>
    </lineage>
</organism>
<feature type="transmembrane region" description="Helical" evidence="7">
    <location>
        <begin position="114"/>
        <end position="130"/>
    </location>
</feature>
<dbReference type="InterPro" id="IPR022837">
    <property type="entry name" value="MsrQ-like"/>
</dbReference>
<sequence length="181" mass="21132">MDDSPIANILGFTALASYLITLLPTILKVVFPQTKETGIPQFLLKRRRLIGIIAFLLALGHGFMMVQKRNFDFFDLKTLWIYIQGISTLLIFTVLAITSNDWSVKKLRKNWKKLHKLTYLSIFILTWHIWDKMLGHWTYLTPVSIISTMTIATLLIIRMWIENLNKQQKIESKVIPEKINK</sequence>
<dbReference type="InterPro" id="IPR013130">
    <property type="entry name" value="Fe3_Rdtase_TM_dom"/>
</dbReference>
<keyword evidence="6 7" id="KW-0472">Membrane</keyword>
<name>A0AAJ6P9F0_9CYAN</name>
<dbReference type="Proteomes" id="UP001223520">
    <property type="component" value="Chromosome"/>
</dbReference>
<accession>A0AAJ6P9F0</accession>
<evidence type="ECO:0000313" key="10">
    <source>
        <dbReference type="Proteomes" id="UP001223520"/>
    </source>
</evidence>
<feature type="transmembrane region" description="Helical" evidence="7">
    <location>
        <begin position="6"/>
        <end position="27"/>
    </location>
</feature>
<comment type="subcellular location">
    <subcellularLocation>
        <location evidence="1">Membrane</location>
        <topology evidence="1">Multi-pass membrane protein</topology>
    </subcellularLocation>
</comment>
<evidence type="ECO:0000256" key="3">
    <source>
        <dbReference type="ARBA" id="ARBA00022692"/>
    </source>
</evidence>
<dbReference type="RefSeq" id="WP_281482915.1">
    <property type="nucleotide sequence ID" value="NZ_CP124543.1"/>
</dbReference>
<gene>
    <name evidence="9" type="ORF">QI031_28480</name>
</gene>
<evidence type="ECO:0000313" key="9">
    <source>
        <dbReference type="EMBL" id="WGV25617.1"/>
    </source>
</evidence>
<dbReference type="GO" id="GO:0016679">
    <property type="term" value="F:oxidoreductase activity, acting on diphenols and related substances as donors"/>
    <property type="evidence" value="ECO:0007669"/>
    <property type="project" value="TreeGrafter"/>
</dbReference>
<evidence type="ECO:0000256" key="2">
    <source>
        <dbReference type="ARBA" id="ARBA00022448"/>
    </source>
</evidence>
<evidence type="ECO:0000256" key="6">
    <source>
        <dbReference type="ARBA" id="ARBA00023136"/>
    </source>
</evidence>
<evidence type="ECO:0000256" key="1">
    <source>
        <dbReference type="ARBA" id="ARBA00004141"/>
    </source>
</evidence>
<dbReference type="AlphaFoldDB" id="A0AAJ6P9F0"/>
<evidence type="ECO:0000256" key="4">
    <source>
        <dbReference type="ARBA" id="ARBA00022989"/>
    </source>
</evidence>
<dbReference type="GO" id="GO:0010181">
    <property type="term" value="F:FMN binding"/>
    <property type="evidence" value="ECO:0007669"/>
    <property type="project" value="TreeGrafter"/>
</dbReference>
<dbReference type="PANTHER" id="PTHR36964">
    <property type="entry name" value="PROTEIN-METHIONINE-SULFOXIDE REDUCTASE HEME-BINDING SUBUNIT MSRQ"/>
    <property type="match status" value="1"/>
</dbReference>
<feature type="transmembrane region" description="Helical" evidence="7">
    <location>
        <begin position="136"/>
        <end position="161"/>
    </location>
</feature>
<proteinExistence type="predicted"/>